<accession>A0A2U1DCJ9</accession>
<dbReference type="InterPro" id="IPR048466">
    <property type="entry name" value="DNA_pol3_delta-like_C"/>
</dbReference>
<keyword evidence="12" id="KW-1185">Reference proteome</keyword>
<dbReference type="EMBL" id="QEKT01000002">
    <property type="protein sequence ID" value="PVY85309.1"/>
    <property type="molecule type" value="Genomic_DNA"/>
</dbReference>
<dbReference type="SUPFAM" id="SSF52540">
    <property type="entry name" value="P-loop containing nucleoside triphosphate hydrolases"/>
    <property type="match status" value="1"/>
</dbReference>
<evidence type="ECO:0000256" key="7">
    <source>
        <dbReference type="ARBA" id="ARBA00034754"/>
    </source>
</evidence>
<dbReference type="InterPro" id="IPR005790">
    <property type="entry name" value="DNA_polIII_delta"/>
</dbReference>
<feature type="domain" description="DNA polymerase III delta subunit-like C-terminal" evidence="10">
    <location>
        <begin position="216"/>
        <end position="330"/>
    </location>
</feature>
<comment type="catalytic activity">
    <reaction evidence="8">
        <text>DNA(n) + a 2'-deoxyribonucleoside 5'-triphosphate = DNA(n+1) + diphosphate</text>
        <dbReference type="Rhea" id="RHEA:22508"/>
        <dbReference type="Rhea" id="RHEA-COMP:17339"/>
        <dbReference type="Rhea" id="RHEA-COMP:17340"/>
        <dbReference type="ChEBI" id="CHEBI:33019"/>
        <dbReference type="ChEBI" id="CHEBI:61560"/>
        <dbReference type="ChEBI" id="CHEBI:173112"/>
        <dbReference type="EC" id="2.7.7.7"/>
    </reaction>
</comment>
<evidence type="ECO:0000313" key="12">
    <source>
        <dbReference type="Proteomes" id="UP000245433"/>
    </source>
</evidence>
<gene>
    <name evidence="11" type="ORF">C7384_102129</name>
</gene>
<keyword evidence="5" id="KW-0235">DNA replication</keyword>
<dbReference type="RefSeq" id="WP_089938191.1">
    <property type="nucleotide sequence ID" value="NZ_CAKOEX010000002.1"/>
</dbReference>
<dbReference type="PANTHER" id="PTHR34388:SF1">
    <property type="entry name" value="DNA POLYMERASE III SUBUNIT DELTA"/>
    <property type="match status" value="1"/>
</dbReference>
<proteinExistence type="inferred from homology"/>
<evidence type="ECO:0000313" key="11">
    <source>
        <dbReference type="EMBL" id="PVY85309.1"/>
    </source>
</evidence>
<dbReference type="Proteomes" id="UP000245433">
    <property type="component" value="Unassembled WGS sequence"/>
</dbReference>
<keyword evidence="4" id="KW-0548">Nucleotidyltransferase</keyword>
<evidence type="ECO:0000256" key="5">
    <source>
        <dbReference type="ARBA" id="ARBA00022705"/>
    </source>
</evidence>
<comment type="similarity">
    <text evidence="7">Belongs to the DNA polymerase HolA subunit family.</text>
</comment>
<dbReference type="GO" id="GO:0006261">
    <property type="term" value="P:DNA-templated DNA replication"/>
    <property type="evidence" value="ECO:0007669"/>
    <property type="project" value="TreeGrafter"/>
</dbReference>
<dbReference type="InterPro" id="IPR010372">
    <property type="entry name" value="DNA_pol3_delta_N"/>
</dbReference>
<dbReference type="PANTHER" id="PTHR34388">
    <property type="entry name" value="DNA POLYMERASE III SUBUNIT DELTA"/>
    <property type="match status" value="1"/>
</dbReference>
<dbReference type="GO" id="GO:0009360">
    <property type="term" value="C:DNA polymerase III complex"/>
    <property type="evidence" value="ECO:0007669"/>
    <property type="project" value="InterPro"/>
</dbReference>
<feature type="domain" description="DNA polymerase III delta N-terminal" evidence="9">
    <location>
        <begin position="19"/>
        <end position="136"/>
    </location>
</feature>
<keyword evidence="6" id="KW-0239">DNA-directed DNA polymerase</keyword>
<dbReference type="SUPFAM" id="SSF48019">
    <property type="entry name" value="post-AAA+ oligomerization domain-like"/>
    <property type="match status" value="1"/>
</dbReference>
<evidence type="ECO:0000259" key="10">
    <source>
        <dbReference type="Pfam" id="PF21694"/>
    </source>
</evidence>
<dbReference type="Gene3D" id="1.10.8.60">
    <property type="match status" value="1"/>
</dbReference>
<keyword evidence="3" id="KW-0808">Transferase</keyword>
<organism evidence="11 12">
    <name type="scientific">Convivina intestini</name>
    <dbReference type="NCBI Taxonomy" id="1505726"/>
    <lineage>
        <taxon>Bacteria</taxon>
        <taxon>Bacillati</taxon>
        <taxon>Bacillota</taxon>
        <taxon>Bacilli</taxon>
        <taxon>Lactobacillales</taxon>
        <taxon>Lactobacillaceae</taxon>
        <taxon>Convivina</taxon>
    </lineage>
</organism>
<dbReference type="EC" id="2.7.7.7" evidence="1"/>
<evidence type="ECO:0000256" key="2">
    <source>
        <dbReference type="ARBA" id="ARBA00017703"/>
    </source>
</evidence>
<evidence type="ECO:0000256" key="8">
    <source>
        <dbReference type="ARBA" id="ARBA00049244"/>
    </source>
</evidence>
<evidence type="ECO:0000256" key="4">
    <source>
        <dbReference type="ARBA" id="ARBA00022695"/>
    </source>
</evidence>
<reference evidence="11 12" key="1">
    <citation type="submission" date="2018-04" db="EMBL/GenBank/DDBJ databases">
        <title>Genomic Encyclopedia of Type Strains, Phase IV (KMG-IV): sequencing the most valuable type-strain genomes for metagenomic binning, comparative biology and taxonomic classification.</title>
        <authorList>
            <person name="Goeker M."/>
        </authorList>
    </citation>
    <scope>NUCLEOTIDE SEQUENCE [LARGE SCALE GENOMIC DNA]</scope>
    <source>
        <strain evidence="11 12">DSM 28795</strain>
    </source>
</reference>
<evidence type="ECO:0000259" key="9">
    <source>
        <dbReference type="Pfam" id="PF06144"/>
    </source>
</evidence>
<dbReference type="Pfam" id="PF21694">
    <property type="entry name" value="DNA_pol3_delta_C"/>
    <property type="match status" value="1"/>
</dbReference>
<dbReference type="GO" id="GO:0003887">
    <property type="term" value="F:DNA-directed DNA polymerase activity"/>
    <property type="evidence" value="ECO:0007669"/>
    <property type="project" value="UniProtKB-KW"/>
</dbReference>
<dbReference type="AlphaFoldDB" id="A0A2U1DCJ9"/>
<evidence type="ECO:0000256" key="1">
    <source>
        <dbReference type="ARBA" id="ARBA00012417"/>
    </source>
</evidence>
<dbReference type="OrthoDB" id="9775929at2"/>
<evidence type="ECO:0000256" key="3">
    <source>
        <dbReference type="ARBA" id="ARBA00022679"/>
    </source>
</evidence>
<dbReference type="Gene3D" id="3.40.50.300">
    <property type="entry name" value="P-loop containing nucleotide triphosphate hydrolases"/>
    <property type="match status" value="1"/>
</dbReference>
<dbReference type="Gene3D" id="1.20.272.10">
    <property type="match status" value="1"/>
</dbReference>
<dbReference type="InterPro" id="IPR008921">
    <property type="entry name" value="DNA_pol3_clamp-load_cplx_C"/>
</dbReference>
<comment type="caution">
    <text evidence="11">The sequence shown here is derived from an EMBL/GenBank/DDBJ whole genome shotgun (WGS) entry which is preliminary data.</text>
</comment>
<dbReference type="InterPro" id="IPR027417">
    <property type="entry name" value="P-loop_NTPase"/>
</dbReference>
<evidence type="ECO:0000256" key="6">
    <source>
        <dbReference type="ARBA" id="ARBA00022932"/>
    </source>
</evidence>
<dbReference type="GO" id="GO:0003677">
    <property type="term" value="F:DNA binding"/>
    <property type="evidence" value="ECO:0007669"/>
    <property type="project" value="InterPro"/>
</dbReference>
<dbReference type="Pfam" id="PF06144">
    <property type="entry name" value="DNA_pol3_delta"/>
    <property type="match status" value="1"/>
</dbReference>
<protein>
    <recommendedName>
        <fullName evidence="2">DNA polymerase III subunit delta</fullName>
        <ecNumber evidence="1">2.7.7.7</ecNumber>
    </recommendedName>
</protein>
<sequence>MKLSQLQDQIKQDSLASLYLVEGQEGALLDQARRLFMQTIPADQRDLNYSHYDLAEDLVDGLLDDLASLPFLGERRLIMVDNPLFLSPKVKLPSAAEKQFLALIQNPIPGNILVLMVNDLKLDQRKKVTKTVATQSEKISLPLVPEGQIRSIVTQRLNAQGYGIDDEALKELMLRTNASYTDIMAQLDKLKAYAKDSRQIDLTAIQGLVPKSIHAHVFDLTDAVMRGKVAESLHLYQELFLNGEAPLKINALLLNQFRLLLQVAGLTGDQASKARLLNVHPYRIKLAQASLSKYRPSQLRTGYLALQSIEIALKSSQADPALLFEEFILKQNQQ</sequence>
<name>A0A2U1DCJ9_9LACO</name>
<dbReference type="NCBIfam" id="TIGR01128">
    <property type="entry name" value="holA"/>
    <property type="match status" value="1"/>
</dbReference>